<feature type="signal peptide" evidence="1">
    <location>
        <begin position="1"/>
        <end position="19"/>
    </location>
</feature>
<evidence type="ECO:0000256" key="1">
    <source>
        <dbReference type="SAM" id="SignalP"/>
    </source>
</evidence>
<feature type="domain" description="Solute-binding protein family 3/N-terminal" evidence="2">
    <location>
        <begin position="28"/>
        <end position="255"/>
    </location>
</feature>
<dbReference type="InterPro" id="IPR001638">
    <property type="entry name" value="Solute-binding_3/MltF_N"/>
</dbReference>
<dbReference type="KEGG" id="poj:PtoMrB4_02890"/>
<evidence type="ECO:0000313" key="4">
    <source>
        <dbReference type="Proteomes" id="UP000501237"/>
    </source>
</evidence>
<sequence length="270" mass="29833">MLRCVAMLWLLAGGAGAWAAEPVKICLGGGNEWPPFTYWERHDGKPDQSRLTGSAATLVLTALKHLGYDYDVSYLPWARVQQELADYASRQNCEVTWDASYTPERAAFAHYSEPLYHTRLGLFYSATRFPTPPDIKAPGALASQRLCGVIGYNYDPYGITDEPQRVASVQQALDLVTRQRCDLFPSEIEPLYGGIELGAYRADGTLRYLVLPSRKAFYLLVARSSPRGEALVKALNGELRAMNASGETEAIFQRFRPAGLDQPPAGAHSQ</sequence>
<keyword evidence="1" id="KW-0732">Signal</keyword>
<dbReference type="SUPFAM" id="SSF53850">
    <property type="entry name" value="Periplasmic binding protein-like II"/>
    <property type="match status" value="1"/>
</dbReference>
<name>A0A679GBU8_9GAMM</name>
<dbReference type="Proteomes" id="UP000501237">
    <property type="component" value="Chromosome"/>
</dbReference>
<dbReference type="AlphaFoldDB" id="A0A679GBU8"/>
<evidence type="ECO:0000313" key="3">
    <source>
        <dbReference type="EMBL" id="BCA26312.1"/>
    </source>
</evidence>
<protein>
    <recommendedName>
        <fullName evidence="2">Solute-binding protein family 3/N-terminal domain-containing protein</fullName>
    </recommendedName>
</protein>
<dbReference type="Pfam" id="PF00497">
    <property type="entry name" value="SBP_bac_3"/>
    <property type="match status" value="1"/>
</dbReference>
<evidence type="ECO:0000259" key="2">
    <source>
        <dbReference type="Pfam" id="PF00497"/>
    </source>
</evidence>
<accession>A0A679GBU8</accession>
<organism evidence="3 4">
    <name type="scientific">Metapseudomonas otitidis</name>
    <dbReference type="NCBI Taxonomy" id="319939"/>
    <lineage>
        <taxon>Bacteria</taxon>
        <taxon>Pseudomonadati</taxon>
        <taxon>Pseudomonadota</taxon>
        <taxon>Gammaproteobacteria</taxon>
        <taxon>Pseudomonadales</taxon>
        <taxon>Pseudomonadaceae</taxon>
        <taxon>Metapseudomonas</taxon>
    </lineage>
</organism>
<dbReference type="EMBL" id="AP022642">
    <property type="protein sequence ID" value="BCA26312.1"/>
    <property type="molecule type" value="Genomic_DNA"/>
</dbReference>
<dbReference type="Gene3D" id="3.40.190.10">
    <property type="entry name" value="Periplasmic binding protein-like II"/>
    <property type="match status" value="2"/>
</dbReference>
<gene>
    <name evidence="3" type="ORF">PtoMrB4_02890</name>
</gene>
<feature type="chain" id="PRO_5025453039" description="Solute-binding protein family 3/N-terminal domain-containing protein" evidence="1">
    <location>
        <begin position="20"/>
        <end position="270"/>
    </location>
</feature>
<reference evidence="3 4" key="1">
    <citation type="journal article" date="2020" name="Microbiol. Resour. Announc.">
        <title>Complete genome sequence of Pseudomonas otitidis strain MrB4, isolated from Lake Biwa in Japan.</title>
        <authorList>
            <person name="Miyazaki K."/>
            <person name="Hase E."/>
            <person name="Maruya T."/>
        </authorList>
    </citation>
    <scope>NUCLEOTIDE SEQUENCE [LARGE SCALE GENOMIC DNA]</scope>
    <source>
        <strain evidence="3 4">MrB4</strain>
    </source>
</reference>
<proteinExistence type="predicted"/>